<evidence type="ECO:0008006" key="4">
    <source>
        <dbReference type="Google" id="ProtNLM"/>
    </source>
</evidence>
<dbReference type="OrthoDB" id="2013020at2759"/>
<feature type="region of interest" description="Disordered" evidence="1">
    <location>
        <begin position="33"/>
        <end position="60"/>
    </location>
</feature>
<sequence>MACVSPTLAKRPTISQVVAELKECLAIHELARTEEGHEREPTNSIGMIDTNLTEVNPLAR</sequence>
<proteinExistence type="predicted"/>
<dbReference type="EMBL" id="CM017321">
    <property type="protein sequence ID" value="KAE7999158.1"/>
    <property type="molecule type" value="Genomic_DNA"/>
</dbReference>
<evidence type="ECO:0000313" key="3">
    <source>
        <dbReference type="Proteomes" id="UP000327013"/>
    </source>
</evidence>
<organism evidence="2 3">
    <name type="scientific">Carpinus fangiana</name>
    <dbReference type="NCBI Taxonomy" id="176857"/>
    <lineage>
        <taxon>Eukaryota</taxon>
        <taxon>Viridiplantae</taxon>
        <taxon>Streptophyta</taxon>
        <taxon>Embryophyta</taxon>
        <taxon>Tracheophyta</taxon>
        <taxon>Spermatophyta</taxon>
        <taxon>Magnoliopsida</taxon>
        <taxon>eudicotyledons</taxon>
        <taxon>Gunneridae</taxon>
        <taxon>Pentapetalae</taxon>
        <taxon>rosids</taxon>
        <taxon>fabids</taxon>
        <taxon>Fagales</taxon>
        <taxon>Betulaceae</taxon>
        <taxon>Carpinus</taxon>
    </lineage>
</organism>
<evidence type="ECO:0000313" key="2">
    <source>
        <dbReference type="EMBL" id="KAE7999158.1"/>
    </source>
</evidence>
<keyword evidence="3" id="KW-1185">Reference proteome</keyword>
<name>A0A5N6QIJ4_9ROSI</name>
<protein>
    <recommendedName>
        <fullName evidence="4">Serine-threonine/tyrosine-protein kinase catalytic domain-containing protein</fullName>
    </recommendedName>
</protein>
<gene>
    <name evidence="2" type="ORF">FH972_003625</name>
</gene>
<accession>A0A5N6QIJ4</accession>
<feature type="compositionally biased region" description="Polar residues" evidence="1">
    <location>
        <begin position="42"/>
        <end position="54"/>
    </location>
</feature>
<reference evidence="2 3" key="1">
    <citation type="submission" date="2019-06" db="EMBL/GenBank/DDBJ databases">
        <title>A chromosomal-level reference genome of Carpinus fangiana (Coryloideae, Betulaceae).</title>
        <authorList>
            <person name="Yang X."/>
            <person name="Wang Z."/>
            <person name="Zhang L."/>
            <person name="Hao G."/>
            <person name="Liu J."/>
            <person name="Yang Y."/>
        </authorList>
    </citation>
    <scope>NUCLEOTIDE SEQUENCE [LARGE SCALE GENOMIC DNA]</scope>
    <source>
        <strain evidence="2">Cfa_2016G</strain>
        <tissue evidence="2">Leaf</tissue>
    </source>
</reference>
<dbReference type="AlphaFoldDB" id="A0A5N6QIJ4"/>
<evidence type="ECO:0000256" key="1">
    <source>
        <dbReference type="SAM" id="MobiDB-lite"/>
    </source>
</evidence>
<dbReference type="Proteomes" id="UP000327013">
    <property type="component" value="Chromosome 1"/>
</dbReference>